<protein>
    <submittedName>
        <fullName evidence="5">Oxidoreductase</fullName>
    </submittedName>
</protein>
<dbReference type="Pfam" id="PF01408">
    <property type="entry name" value="GFO_IDH_MocA"/>
    <property type="match status" value="1"/>
</dbReference>
<reference evidence="5" key="1">
    <citation type="journal article" date="2014" name="Int. J. Syst. Evol. Microbiol.">
        <title>Complete genome sequence of Corynebacterium casei LMG S-19264T (=DSM 44701T), isolated from a smear-ripened cheese.</title>
        <authorList>
            <consortium name="US DOE Joint Genome Institute (JGI-PGF)"/>
            <person name="Walter F."/>
            <person name="Albersmeier A."/>
            <person name="Kalinowski J."/>
            <person name="Ruckert C."/>
        </authorList>
    </citation>
    <scope>NUCLEOTIDE SEQUENCE</scope>
    <source>
        <strain evidence="5">JCM 19831</strain>
    </source>
</reference>
<dbReference type="InterPro" id="IPR050984">
    <property type="entry name" value="Gfo/Idh/MocA_domain"/>
</dbReference>
<dbReference type="PANTHER" id="PTHR22604:SF105">
    <property type="entry name" value="TRANS-1,2-DIHYDROBENZENE-1,2-DIOL DEHYDROGENASE"/>
    <property type="match status" value="1"/>
</dbReference>
<feature type="domain" description="Gfo/Idh/MocA-like oxidoreductase N-terminal" evidence="3">
    <location>
        <begin position="16"/>
        <end position="133"/>
    </location>
</feature>
<gene>
    <name evidence="5" type="ORF">GCM10007977_085770</name>
</gene>
<evidence type="ECO:0000313" key="6">
    <source>
        <dbReference type="Proteomes" id="UP000642070"/>
    </source>
</evidence>
<dbReference type="GO" id="GO:0016491">
    <property type="term" value="F:oxidoreductase activity"/>
    <property type="evidence" value="ECO:0007669"/>
    <property type="project" value="UniProtKB-KW"/>
</dbReference>
<dbReference type="Pfam" id="PF22725">
    <property type="entry name" value="GFO_IDH_MocA_C3"/>
    <property type="match status" value="1"/>
</dbReference>
<sequence>MDPTTEDYALAMADRIRWGILSTGVIATKFVEDLRLLPDAEVVAVGSRSTESAQRFAEAHGIPRAHGSWRDLVEDDGVDAIYVATPHTAHYEATMLSLGAGRATLTEKPFTLDVASSERLVETARSAGVFLMEAMWMRCFPVIRRIAGLIADGAIGDLVSVHADFGIQGPFEETGRLRNRALGGGGLYDVGIYPVTFAHLFLGAPSEIHAWARMSSGGVDENTGMLFGYESGAVAALTCSLLGDSARRATITGTTGRFEIPRDFFCPPEYTLWRGDEPERVEMPFEGLGYHFEAAEVQRCLREGLTESPLIPLSETLEILRVLDVVRAKVGLDYSA</sequence>
<dbReference type="GO" id="GO:0000166">
    <property type="term" value="F:nucleotide binding"/>
    <property type="evidence" value="ECO:0007669"/>
    <property type="project" value="InterPro"/>
</dbReference>
<dbReference type="Gene3D" id="3.30.360.10">
    <property type="entry name" value="Dihydrodipicolinate Reductase, domain 2"/>
    <property type="match status" value="1"/>
</dbReference>
<dbReference type="SUPFAM" id="SSF55347">
    <property type="entry name" value="Glyceraldehyde-3-phosphate dehydrogenase-like, C-terminal domain"/>
    <property type="match status" value="1"/>
</dbReference>
<dbReference type="Proteomes" id="UP000642070">
    <property type="component" value="Unassembled WGS sequence"/>
</dbReference>
<evidence type="ECO:0000256" key="1">
    <source>
        <dbReference type="ARBA" id="ARBA00010928"/>
    </source>
</evidence>
<evidence type="ECO:0000259" key="3">
    <source>
        <dbReference type="Pfam" id="PF01408"/>
    </source>
</evidence>
<dbReference type="InterPro" id="IPR000683">
    <property type="entry name" value="Gfo/Idh/MocA-like_OxRdtase_N"/>
</dbReference>
<organism evidence="5 6">
    <name type="scientific">Dactylosporangium sucinum</name>
    <dbReference type="NCBI Taxonomy" id="1424081"/>
    <lineage>
        <taxon>Bacteria</taxon>
        <taxon>Bacillati</taxon>
        <taxon>Actinomycetota</taxon>
        <taxon>Actinomycetes</taxon>
        <taxon>Micromonosporales</taxon>
        <taxon>Micromonosporaceae</taxon>
        <taxon>Dactylosporangium</taxon>
    </lineage>
</organism>
<reference evidence="5" key="2">
    <citation type="submission" date="2020-09" db="EMBL/GenBank/DDBJ databases">
        <authorList>
            <person name="Sun Q."/>
            <person name="Ohkuma M."/>
        </authorList>
    </citation>
    <scope>NUCLEOTIDE SEQUENCE</scope>
    <source>
        <strain evidence="5">JCM 19831</strain>
    </source>
</reference>
<keyword evidence="6" id="KW-1185">Reference proteome</keyword>
<proteinExistence type="inferred from homology"/>
<evidence type="ECO:0000256" key="2">
    <source>
        <dbReference type="ARBA" id="ARBA00023002"/>
    </source>
</evidence>
<comment type="similarity">
    <text evidence="1">Belongs to the Gfo/Idh/MocA family.</text>
</comment>
<keyword evidence="2" id="KW-0560">Oxidoreductase</keyword>
<evidence type="ECO:0000313" key="5">
    <source>
        <dbReference type="EMBL" id="GGM70761.1"/>
    </source>
</evidence>
<dbReference type="Gene3D" id="3.40.50.720">
    <property type="entry name" value="NAD(P)-binding Rossmann-like Domain"/>
    <property type="match status" value="1"/>
</dbReference>
<name>A0A917U9X9_9ACTN</name>
<evidence type="ECO:0000259" key="4">
    <source>
        <dbReference type="Pfam" id="PF22725"/>
    </source>
</evidence>
<dbReference type="EMBL" id="BMPI01000061">
    <property type="protein sequence ID" value="GGM70761.1"/>
    <property type="molecule type" value="Genomic_DNA"/>
</dbReference>
<dbReference type="AlphaFoldDB" id="A0A917U9X9"/>
<feature type="domain" description="GFO/IDH/MocA-like oxidoreductase" evidence="4">
    <location>
        <begin position="144"/>
        <end position="259"/>
    </location>
</feature>
<comment type="caution">
    <text evidence="5">The sequence shown here is derived from an EMBL/GenBank/DDBJ whole genome shotgun (WGS) entry which is preliminary data.</text>
</comment>
<dbReference type="PANTHER" id="PTHR22604">
    <property type="entry name" value="OXIDOREDUCTASES"/>
    <property type="match status" value="1"/>
</dbReference>
<accession>A0A917U9X9</accession>
<dbReference type="SUPFAM" id="SSF51735">
    <property type="entry name" value="NAD(P)-binding Rossmann-fold domains"/>
    <property type="match status" value="1"/>
</dbReference>
<dbReference type="InterPro" id="IPR036291">
    <property type="entry name" value="NAD(P)-bd_dom_sf"/>
</dbReference>
<dbReference type="InterPro" id="IPR055170">
    <property type="entry name" value="GFO_IDH_MocA-like_dom"/>
</dbReference>